<feature type="compositionally biased region" description="Basic and acidic residues" evidence="1">
    <location>
        <begin position="69"/>
        <end position="83"/>
    </location>
</feature>
<sequence length="83" mass="9261">MAVHFDLRKDTATVVTVLPTGTAQRRECLEVRHPALADVRQRCLACLFEGRGRPGAGQFPRAGYSRATVPEERATIPRKENTR</sequence>
<proteinExistence type="predicted"/>
<evidence type="ECO:0000313" key="3">
    <source>
        <dbReference type="Proteomes" id="UP001500282"/>
    </source>
</evidence>
<protein>
    <submittedName>
        <fullName evidence="2">Uncharacterized protein</fullName>
    </submittedName>
</protein>
<dbReference type="Proteomes" id="UP001500282">
    <property type="component" value="Unassembled WGS sequence"/>
</dbReference>
<feature type="region of interest" description="Disordered" evidence="1">
    <location>
        <begin position="53"/>
        <end position="83"/>
    </location>
</feature>
<dbReference type="EMBL" id="BAAAIH010000006">
    <property type="protein sequence ID" value="GAA1258666.1"/>
    <property type="molecule type" value="Genomic_DNA"/>
</dbReference>
<organism evidence="2 3">
    <name type="scientific">Streptomyces javensis</name>
    <dbReference type="NCBI Taxonomy" id="114698"/>
    <lineage>
        <taxon>Bacteria</taxon>
        <taxon>Bacillati</taxon>
        <taxon>Actinomycetota</taxon>
        <taxon>Actinomycetes</taxon>
        <taxon>Kitasatosporales</taxon>
        <taxon>Streptomycetaceae</taxon>
        <taxon>Streptomyces</taxon>
        <taxon>Streptomyces violaceusniger group</taxon>
    </lineage>
</organism>
<name>A0ABN1WPB4_9ACTN</name>
<accession>A0ABN1WPB4</accession>
<reference evidence="2 3" key="1">
    <citation type="journal article" date="2019" name="Int. J. Syst. Evol. Microbiol.">
        <title>The Global Catalogue of Microorganisms (GCM) 10K type strain sequencing project: providing services to taxonomists for standard genome sequencing and annotation.</title>
        <authorList>
            <consortium name="The Broad Institute Genomics Platform"/>
            <consortium name="The Broad Institute Genome Sequencing Center for Infectious Disease"/>
            <person name="Wu L."/>
            <person name="Ma J."/>
        </authorList>
    </citation>
    <scope>NUCLEOTIDE SEQUENCE [LARGE SCALE GENOMIC DNA]</scope>
    <source>
        <strain evidence="2 3">JCM 11448</strain>
    </source>
</reference>
<comment type="caution">
    <text evidence="2">The sequence shown here is derived from an EMBL/GenBank/DDBJ whole genome shotgun (WGS) entry which is preliminary data.</text>
</comment>
<keyword evidence="3" id="KW-1185">Reference proteome</keyword>
<gene>
    <name evidence="2" type="ORF">GCM10009579_15940</name>
</gene>
<evidence type="ECO:0000256" key="1">
    <source>
        <dbReference type="SAM" id="MobiDB-lite"/>
    </source>
</evidence>
<evidence type="ECO:0000313" key="2">
    <source>
        <dbReference type="EMBL" id="GAA1258666.1"/>
    </source>
</evidence>